<name>A0A2W7IL00_9PROT</name>
<dbReference type="PROSITE" id="PS51819">
    <property type="entry name" value="VOC"/>
    <property type="match status" value="1"/>
</dbReference>
<dbReference type="SUPFAM" id="SSF54593">
    <property type="entry name" value="Glyoxalase/Bleomycin resistance protein/Dihydroxybiphenyl dioxygenase"/>
    <property type="match status" value="1"/>
</dbReference>
<evidence type="ECO:0000259" key="1">
    <source>
        <dbReference type="PROSITE" id="PS51819"/>
    </source>
</evidence>
<evidence type="ECO:0000313" key="2">
    <source>
        <dbReference type="EMBL" id="PZW45965.1"/>
    </source>
</evidence>
<protein>
    <submittedName>
        <fullName evidence="2">Glyoxalase-like protein</fullName>
    </submittedName>
</protein>
<gene>
    <name evidence="2" type="ORF">C8P66_110164</name>
</gene>
<feature type="domain" description="VOC" evidence="1">
    <location>
        <begin position="7"/>
        <end position="148"/>
    </location>
</feature>
<dbReference type="InterPro" id="IPR037523">
    <property type="entry name" value="VOC_core"/>
</dbReference>
<evidence type="ECO:0000313" key="3">
    <source>
        <dbReference type="Proteomes" id="UP000249688"/>
    </source>
</evidence>
<dbReference type="PANTHER" id="PTHR40265:SF1">
    <property type="entry name" value="GLYOXALASE-LIKE DOMAIN-CONTAINING PROTEIN"/>
    <property type="match status" value="1"/>
</dbReference>
<accession>A0A2W7IL00</accession>
<dbReference type="OrthoDB" id="9812467at2"/>
<sequence>MLASLIGLDHAVVAVRDLDAAAAVWAGAGFTLSPRGLHSPHMGSGNYTMMFGEDYIELLGVVTETPRNAPLRGFLAEREGLERVAFTTTDAAAGVAAAQAAGSAATGPVEFGRPVPLPDGGSTEARFSVFHWPPEAAVGGLRIFACQHHTREAVWLPSLQTHANGVTRILRVLVATADAAAADRLAGLIDSSVREEGAFRVVPTGPGRADIAFATAAAIAEKYDIPTPPPEGGAGLVLGTPTPRAPVTATGCTLIFSEDTTR</sequence>
<dbReference type="InterPro" id="IPR025870">
    <property type="entry name" value="Glyoxalase-like_dom"/>
</dbReference>
<dbReference type="AlphaFoldDB" id="A0A2W7IL00"/>
<dbReference type="Pfam" id="PF13468">
    <property type="entry name" value="Glyoxalase_3"/>
    <property type="match status" value="1"/>
</dbReference>
<organism evidence="2 3">
    <name type="scientific">Humitalea rosea</name>
    <dbReference type="NCBI Taxonomy" id="990373"/>
    <lineage>
        <taxon>Bacteria</taxon>
        <taxon>Pseudomonadati</taxon>
        <taxon>Pseudomonadota</taxon>
        <taxon>Alphaproteobacteria</taxon>
        <taxon>Acetobacterales</taxon>
        <taxon>Roseomonadaceae</taxon>
        <taxon>Humitalea</taxon>
    </lineage>
</organism>
<comment type="caution">
    <text evidence="2">The sequence shown here is derived from an EMBL/GenBank/DDBJ whole genome shotgun (WGS) entry which is preliminary data.</text>
</comment>
<keyword evidence="3" id="KW-1185">Reference proteome</keyword>
<reference evidence="2 3" key="1">
    <citation type="submission" date="2018-06" db="EMBL/GenBank/DDBJ databases">
        <title>Genomic Encyclopedia of Archaeal and Bacterial Type Strains, Phase II (KMG-II): from individual species to whole genera.</title>
        <authorList>
            <person name="Goeker M."/>
        </authorList>
    </citation>
    <scope>NUCLEOTIDE SEQUENCE [LARGE SCALE GENOMIC DNA]</scope>
    <source>
        <strain evidence="2 3">DSM 24525</strain>
    </source>
</reference>
<proteinExistence type="predicted"/>
<dbReference type="Proteomes" id="UP000249688">
    <property type="component" value="Unassembled WGS sequence"/>
</dbReference>
<dbReference type="PANTHER" id="PTHR40265">
    <property type="entry name" value="BLL2707 PROTEIN"/>
    <property type="match status" value="1"/>
</dbReference>
<dbReference type="EMBL" id="QKYU01000010">
    <property type="protein sequence ID" value="PZW45965.1"/>
    <property type="molecule type" value="Genomic_DNA"/>
</dbReference>
<dbReference type="InterPro" id="IPR029068">
    <property type="entry name" value="Glyas_Bleomycin-R_OHBP_Dase"/>
</dbReference>
<dbReference type="RefSeq" id="WP_111398221.1">
    <property type="nucleotide sequence ID" value="NZ_QKYU01000010.1"/>
</dbReference>
<dbReference type="Gene3D" id="3.10.180.10">
    <property type="entry name" value="2,3-Dihydroxybiphenyl 1,2-Dioxygenase, domain 1"/>
    <property type="match status" value="1"/>
</dbReference>